<name>L2F8F5_9GAMM</name>
<dbReference type="EMBL" id="ANIN01000001">
    <property type="protein sequence ID" value="ELA09170.1"/>
    <property type="molecule type" value="Genomic_DNA"/>
</dbReference>
<dbReference type="RefSeq" id="WP_009766990.1">
    <property type="nucleotide sequence ID" value="NZ_ANIN01000001.1"/>
</dbReference>
<organism evidence="1 2">
    <name type="scientific">Moraxella macacae 0408225</name>
    <dbReference type="NCBI Taxonomy" id="1230338"/>
    <lineage>
        <taxon>Bacteria</taxon>
        <taxon>Pseudomonadati</taxon>
        <taxon>Pseudomonadota</taxon>
        <taxon>Gammaproteobacteria</taxon>
        <taxon>Moraxellales</taxon>
        <taxon>Moraxellaceae</taxon>
        <taxon>Moraxella</taxon>
    </lineage>
</organism>
<evidence type="ECO:0000313" key="1">
    <source>
        <dbReference type="EMBL" id="ELA09170.1"/>
    </source>
</evidence>
<reference evidence="1 2" key="1">
    <citation type="journal article" date="2013" name="Genome Announc.">
        <title>Genome Sequence of Moraxella macacae 0408225, a Novel Bacterial Species Isolated from a Cynomolgus Macaque with Epistaxis.</title>
        <authorList>
            <person name="Ladner J.T."/>
            <person name="Whitehouse C.A."/>
            <person name="Koroleva G.I."/>
            <person name="Palacios G.F."/>
        </authorList>
    </citation>
    <scope>NUCLEOTIDE SEQUENCE [LARGE SCALE GENOMIC DNA]</scope>
    <source>
        <strain evidence="1 2">0408225</strain>
    </source>
</reference>
<comment type="caution">
    <text evidence="1">The sequence shown here is derived from an EMBL/GenBank/DDBJ whole genome shotgun (WGS) entry which is preliminary data.</text>
</comment>
<dbReference type="OrthoDB" id="6716573at2"/>
<proteinExistence type="predicted"/>
<evidence type="ECO:0000313" key="2">
    <source>
        <dbReference type="Proteomes" id="UP000023795"/>
    </source>
</evidence>
<gene>
    <name evidence="1" type="ORF">MOMA_02145</name>
</gene>
<dbReference type="AlphaFoldDB" id="L2F8F5"/>
<accession>L2F8F5</accession>
<dbReference type="Proteomes" id="UP000023795">
    <property type="component" value="Unassembled WGS sequence"/>
</dbReference>
<sequence length="63" mass="7137">MRQSANEHLIPKQLFDDPNTKQKEAQGISAVKVLQIAQEQGQIIYTITKANYAKVLPKFNLII</sequence>
<protein>
    <submittedName>
        <fullName evidence="1">Uncharacterized protein</fullName>
    </submittedName>
</protein>
<keyword evidence="2" id="KW-1185">Reference proteome</keyword>
<dbReference type="PATRIC" id="fig|1230338.3.peg.475"/>